<dbReference type="InterPro" id="IPR052178">
    <property type="entry name" value="Sec_Metab_Biosynth_SDR"/>
</dbReference>
<sequence length="313" mass="33079">MSHLQAANLYNIKGLVAVITGGGSGLGRTMALTLATNGASKVFILGRRADALHETISQFHNLNPSTKDTGAEANTIVPVVTDVTSQSSLEAAYAAISSQTDHVDLLLVNSGILGPAAKIIDKPDGSKPSINELKDYLWSIPMEDFTRVFEVNTSGAYYTAIAFLPLLDAANKRRAPPQKNVLSPPLAQIVITSSIAGYSRRVPFDFAYNLSKASVNHLVKVLSTNLTDYNIRVNGIAPGLYYSEMSAGSNFVEGDKGVSDGSFPTSLIPMTRAGGEEDIAGLVLWLAGPSGGYINGNILVTDGGRLSVLQSSY</sequence>
<protein>
    <submittedName>
        <fullName evidence="4">Putative Short chain dehydrogenase/reductase family (AFU_orthologue AFUA_5G12480)</fullName>
    </submittedName>
</protein>
<evidence type="ECO:0000256" key="2">
    <source>
        <dbReference type="ARBA" id="ARBA00022857"/>
    </source>
</evidence>
<dbReference type="PANTHER" id="PTHR43618:SF18">
    <property type="entry name" value="SHORT CHAIN DEHYDROGENASE_REDUCTASE FAMILY (AFU_ORTHOLOGUE AFUA_5G12480)"/>
    <property type="match status" value="1"/>
</dbReference>
<evidence type="ECO:0000256" key="1">
    <source>
        <dbReference type="ARBA" id="ARBA00006484"/>
    </source>
</evidence>
<name>A0A0U5FXG1_ASPCI</name>
<dbReference type="SUPFAM" id="SSF51735">
    <property type="entry name" value="NAD(P)-binding Rossmann-fold domains"/>
    <property type="match status" value="1"/>
</dbReference>
<proteinExistence type="inferred from homology"/>
<comment type="similarity">
    <text evidence="1">Belongs to the short-chain dehydrogenases/reductases (SDR) family.</text>
</comment>
<dbReference type="STRING" id="454130.A0A0U5FXG1"/>
<dbReference type="CDD" id="cd05233">
    <property type="entry name" value="SDR_c"/>
    <property type="match status" value="1"/>
</dbReference>
<evidence type="ECO:0000313" key="4">
    <source>
        <dbReference type="EMBL" id="CEL03325.1"/>
    </source>
</evidence>
<evidence type="ECO:0000313" key="5">
    <source>
        <dbReference type="Proteomes" id="UP000054771"/>
    </source>
</evidence>
<dbReference type="OrthoDB" id="2962696at2759"/>
<dbReference type="Pfam" id="PF00106">
    <property type="entry name" value="adh_short"/>
    <property type="match status" value="1"/>
</dbReference>
<evidence type="ECO:0000256" key="3">
    <source>
        <dbReference type="ARBA" id="ARBA00023002"/>
    </source>
</evidence>
<dbReference type="InterPro" id="IPR002347">
    <property type="entry name" value="SDR_fam"/>
</dbReference>
<keyword evidence="2" id="KW-0521">NADP</keyword>
<keyword evidence="5" id="KW-1185">Reference proteome</keyword>
<dbReference type="Proteomes" id="UP000054771">
    <property type="component" value="Unassembled WGS sequence"/>
</dbReference>
<gene>
    <name evidence="4" type="ORF">ASPCAL04481</name>
</gene>
<dbReference type="PRINTS" id="PR00081">
    <property type="entry name" value="GDHRDH"/>
</dbReference>
<dbReference type="InterPro" id="IPR036291">
    <property type="entry name" value="NAD(P)-bd_dom_sf"/>
</dbReference>
<accession>A0A0U5FXG1</accession>
<dbReference type="OMA" id="SQTDHVD"/>
<organism evidence="4 5">
    <name type="scientific">Aspergillus calidoustus</name>
    <dbReference type="NCBI Taxonomy" id="454130"/>
    <lineage>
        <taxon>Eukaryota</taxon>
        <taxon>Fungi</taxon>
        <taxon>Dikarya</taxon>
        <taxon>Ascomycota</taxon>
        <taxon>Pezizomycotina</taxon>
        <taxon>Eurotiomycetes</taxon>
        <taxon>Eurotiomycetidae</taxon>
        <taxon>Eurotiales</taxon>
        <taxon>Aspergillaceae</taxon>
        <taxon>Aspergillus</taxon>
        <taxon>Aspergillus subgen. Nidulantes</taxon>
    </lineage>
</organism>
<dbReference type="EMBL" id="CDMC01000003">
    <property type="protein sequence ID" value="CEL03325.1"/>
    <property type="molecule type" value="Genomic_DNA"/>
</dbReference>
<reference evidence="5" key="1">
    <citation type="journal article" date="2016" name="Genome Announc.">
        <title>Draft genome sequences of fungus Aspergillus calidoustus.</title>
        <authorList>
            <person name="Horn F."/>
            <person name="Linde J."/>
            <person name="Mattern D.J."/>
            <person name="Walther G."/>
            <person name="Guthke R."/>
            <person name="Scherlach K."/>
            <person name="Martin K."/>
            <person name="Brakhage A.A."/>
            <person name="Petzke L."/>
            <person name="Valiante V."/>
        </authorList>
    </citation>
    <scope>NUCLEOTIDE SEQUENCE [LARGE SCALE GENOMIC DNA]</scope>
    <source>
        <strain evidence="5">SF006504</strain>
    </source>
</reference>
<dbReference type="Gene3D" id="3.40.50.720">
    <property type="entry name" value="NAD(P)-binding Rossmann-like Domain"/>
    <property type="match status" value="1"/>
</dbReference>
<dbReference type="AlphaFoldDB" id="A0A0U5FXG1"/>
<dbReference type="PANTHER" id="PTHR43618">
    <property type="entry name" value="7-ALPHA-HYDROXYSTEROID DEHYDROGENASE"/>
    <property type="match status" value="1"/>
</dbReference>
<keyword evidence="3" id="KW-0560">Oxidoreductase</keyword>
<dbReference type="GO" id="GO:0016491">
    <property type="term" value="F:oxidoreductase activity"/>
    <property type="evidence" value="ECO:0007669"/>
    <property type="project" value="UniProtKB-KW"/>
</dbReference>